<accession>A0A8C5PKC2</accession>
<dbReference type="SUPFAM" id="SSF47113">
    <property type="entry name" value="Histone-fold"/>
    <property type="match status" value="1"/>
</dbReference>
<dbReference type="GO" id="GO:0046982">
    <property type="term" value="F:protein heterodimerization activity"/>
    <property type="evidence" value="ECO:0007669"/>
    <property type="project" value="InterPro"/>
</dbReference>
<feature type="region of interest" description="Disordered" evidence="1">
    <location>
        <begin position="1"/>
        <end position="30"/>
    </location>
</feature>
<reference evidence="2" key="2">
    <citation type="submission" date="2025-09" db="UniProtKB">
        <authorList>
            <consortium name="Ensembl"/>
        </authorList>
    </citation>
    <scope>IDENTIFICATION</scope>
</reference>
<dbReference type="AlphaFoldDB" id="A0A8C5PKC2"/>
<evidence type="ECO:0000313" key="2">
    <source>
        <dbReference type="Ensembl" id="ENSLLEP00000024162.1"/>
    </source>
</evidence>
<dbReference type="Gene3D" id="1.10.20.10">
    <property type="entry name" value="Histone, subunit A"/>
    <property type="match status" value="1"/>
</dbReference>
<sequence length="95" mass="10424">MEEEEGRSRGRGSRREGGDGREGGQGGGGGRELFAQYLALYSYKHGAGKESNTLTYDDLSETAEECETFQFLSGRLWGQSGCDWGIFIRVGDFIS</sequence>
<proteinExistence type="predicted"/>
<dbReference type="Proteomes" id="UP000694569">
    <property type="component" value="Unplaced"/>
</dbReference>
<dbReference type="InterPro" id="IPR009072">
    <property type="entry name" value="Histone-fold"/>
</dbReference>
<feature type="compositionally biased region" description="Basic and acidic residues" evidence="1">
    <location>
        <begin position="13"/>
        <end position="22"/>
    </location>
</feature>
<name>A0A8C5PKC2_9ANUR</name>
<keyword evidence="3" id="KW-1185">Reference proteome</keyword>
<evidence type="ECO:0000256" key="1">
    <source>
        <dbReference type="SAM" id="MobiDB-lite"/>
    </source>
</evidence>
<organism evidence="2 3">
    <name type="scientific">Leptobrachium leishanense</name>
    <name type="common">Leishan spiny toad</name>
    <dbReference type="NCBI Taxonomy" id="445787"/>
    <lineage>
        <taxon>Eukaryota</taxon>
        <taxon>Metazoa</taxon>
        <taxon>Chordata</taxon>
        <taxon>Craniata</taxon>
        <taxon>Vertebrata</taxon>
        <taxon>Euteleostomi</taxon>
        <taxon>Amphibia</taxon>
        <taxon>Batrachia</taxon>
        <taxon>Anura</taxon>
        <taxon>Pelobatoidea</taxon>
        <taxon>Megophryidae</taxon>
        <taxon>Leptobrachium</taxon>
    </lineage>
</organism>
<protein>
    <submittedName>
        <fullName evidence="2">Uncharacterized protein</fullName>
    </submittedName>
</protein>
<dbReference type="Ensembl" id="ENSLLET00000025084.1">
    <property type="protein sequence ID" value="ENSLLEP00000024162.1"/>
    <property type="gene ID" value="ENSLLEG00000015343.1"/>
</dbReference>
<evidence type="ECO:0000313" key="3">
    <source>
        <dbReference type="Proteomes" id="UP000694569"/>
    </source>
</evidence>
<dbReference type="OrthoDB" id="1291358at2759"/>
<reference evidence="2" key="1">
    <citation type="submission" date="2025-08" db="UniProtKB">
        <authorList>
            <consortium name="Ensembl"/>
        </authorList>
    </citation>
    <scope>IDENTIFICATION</scope>
</reference>